<comment type="caution">
    <text evidence="1">The sequence shown here is derived from an EMBL/GenBank/DDBJ whole genome shotgun (WGS) entry which is preliminary data.</text>
</comment>
<dbReference type="Proteomes" id="UP001055811">
    <property type="component" value="Linkage Group LG06"/>
</dbReference>
<name>A0ACB9BMS3_CICIN</name>
<evidence type="ECO:0000313" key="2">
    <source>
        <dbReference type="Proteomes" id="UP001055811"/>
    </source>
</evidence>
<gene>
    <name evidence="1" type="ORF">L2E82_34828</name>
</gene>
<dbReference type="EMBL" id="CM042014">
    <property type="protein sequence ID" value="KAI3723332.1"/>
    <property type="molecule type" value="Genomic_DNA"/>
</dbReference>
<proteinExistence type="predicted"/>
<evidence type="ECO:0000313" key="1">
    <source>
        <dbReference type="EMBL" id="KAI3723332.1"/>
    </source>
</evidence>
<keyword evidence="2" id="KW-1185">Reference proteome</keyword>
<sequence>MEGEHIIDMGGKWREIMMGESFLSISTESWDERSQFYNRSDRAKPDKAHKQCLLLSICVHCSCIHRNRHHIPTT</sequence>
<accession>A0ACB9BMS3</accession>
<reference evidence="2" key="1">
    <citation type="journal article" date="2022" name="Mol. Ecol. Resour.">
        <title>The genomes of chicory, endive, great burdock and yacon provide insights into Asteraceae palaeo-polyploidization history and plant inulin production.</title>
        <authorList>
            <person name="Fan W."/>
            <person name="Wang S."/>
            <person name="Wang H."/>
            <person name="Wang A."/>
            <person name="Jiang F."/>
            <person name="Liu H."/>
            <person name="Zhao H."/>
            <person name="Xu D."/>
            <person name="Zhang Y."/>
        </authorList>
    </citation>
    <scope>NUCLEOTIDE SEQUENCE [LARGE SCALE GENOMIC DNA]</scope>
    <source>
        <strain evidence="2">cv. Punajuju</strain>
    </source>
</reference>
<reference evidence="1 2" key="2">
    <citation type="journal article" date="2022" name="Mol. Ecol. Resour.">
        <title>The genomes of chicory, endive, great burdock and yacon provide insights into Asteraceae paleo-polyploidization history and plant inulin production.</title>
        <authorList>
            <person name="Fan W."/>
            <person name="Wang S."/>
            <person name="Wang H."/>
            <person name="Wang A."/>
            <person name="Jiang F."/>
            <person name="Liu H."/>
            <person name="Zhao H."/>
            <person name="Xu D."/>
            <person name="Zhang Y."/>
        </authorList>
    </citation>
    <scope>NUCLEOTIDE SEQUENCE [LARGE SCALE GENOMIC DNA]</scope>
    <source>
        <strain evidence="2">cv. Punajuju</strain>
        <tissue evidence="1">Leaves</tissue>
    </source>
</reference>
<protein>
    <submittedName>
        <fullName evidence="1">Uncharacterized protein</fullName>
    </submittedName>
</protein>
<organism evidence="1 2">
    <name type="scientific">Cichorium intybus</name>
    <name type="common">Chicory</name>
    <dbReference type="NCBI Taxonomy" id="13427"/>
    <lineage>
        <taxon>Eukaryota</taxon>
        <taxon>Viridiplantae</taxon>
        <taxon>Streptophyta</taxon>
        <taxon>Embryophyta</taxon>
        <taxon>Tracheophyta</taxon>
        <taxon>Spermatophyta</taxon>
        <taxon>Magnoliopsida</taxon>
        <taxon>eudicotyledons</taxon>
        <taxon>Gunneridae</taxon>
        <taxon>Pentapetalae</taxon>
        <taxon>asterids</taxon>
        <taxon>campanulids</taxon>
        <taxon>Asterales</taxon>
        <taxon>Asteraceae</taxon>
        <taxon>Cichorioideae</taxon>
        <taxon>Cichorieae</taxon>
        <taxon>Cichoriinae</taxon>
        <taxon>Cichorium</taxon>
    </lineage>
</organism>